<dbReference type="SMART" id="SM00220">
    <property type="entry name" value="S_TKc"/>
    <property type="match status" value="1"/>
</dbReference>
<evidence type="ECO:0000256" key="3">
    <source>
        <dbReference type="ARBA" id="ARBA00022527"/>
    </source>
</evidence>
<dbReference type="InterPro" id="IPR011009">
    <property type="entry name" value="Kinase-like_dom_sf"/>
</dbReference>
<keyword evidence="4" id="KW-0808">Transferase</keyword>
<reference evidence="13 14" key="1">
    <citation type="submission" date="2019-06" db="EMBL/GenBank/DDBJ databases">
        <authorList>
            <person name="Palmer J.M."/>
        </authorList>
    </citation>
    <scope>NUCLEOTIDE SEQUENCE [LARGE SCALE GENOMIC DNA]</scope>
    <source>
        <strain evidence="13 14">TWF191</strain>
    </source>
</reference>
<dbReference type="Proteomes" id="UP000483672">
    <property type="component" value="Unassembled WGS sequence"/>
</dbReference>
<evidence type="ECO:0000256" key="1">
    <source>
        <dbReference type="ARBA" id="ARBA00006485"/>
    </source>
</evidence>
<dbReference type="PROSITE" id="PS00107">
    <property type="entry name" value="PROTEIN_KINASE_ATP"/>
    <property type="match status" value="1"/>
</dbReference>
<dbReference type="InterPro" id="IPR050108">
    <property type="entry name" value="CDK"/>
</dbReference>
<evidence type="ECO:0000256" key="8">
    <source>
        <dbReference type="ARBA" id="ARBA00047811"/>
    </source>
</evidence>
<evidence type="ECO:0000313" key="14">
    <source>
        <dbReference type="Proteomes" id="UP000483672"/>
    </source>
</evidence>
<dbReference type="EC" id="2.7.11.22" evidence="2"/>
<name>A0A6G1M1T6_ORBOL</name>
<dbReference type="GO" id="GO:0005524">
    <property type="term" value="F:ATP binding"/>
    <property type="evidence" value="ECO:0007669"/>
    <property type="project" value="UniProtKB-UniRule"/>
</dbReference>
<evidence type="ECO:0000256" key="4">
    <source>
        <dbReference type="ARBA" id="ARBA00022679"/>
    </source>
</evidence>
<protein>
    <recommendedName>
        <fullName evidence="2">cyclin-dependent kinase</fullName>
        <ecNumber evidence="2">2.7.11.22</ecNumber>
    </recommendedName>
</protein>
<comment type="similarity">
    <text evidence="1">Belongs to the protein kinase superfamily. CMGC Ser/Thr protein kinase family. CDC2/CDKX subfamily.</text>
</comment>
<dbReference type="PANTHER" id="PTHR24056">
    <property type="entry name" value="CELL DIVISION PROTEIN KINASE"/>
    <property type="match status" value="1"/>
</dbReference>
<dbReference type="InterPro" id="IPR000719">
    <property type="entry name" value="Prot_kinase_dom"/>
</dbReference>
<dbReference type="PROSITE" id="PS00108">
    <property type="entry name" value="PROTEIN_KINASE_ST"/>
    <property type="match status" value="1"/>
</dbReference>
<evidence type="ECO:0000256" key="2">
    <source>
        <dbReference type="ARBA" id="ARBA00012425"/>
    </source>
</evidence>
<dbReference type="PANTHER" id="PTHR24056:SF508">
    <property type="entry name" value="CYCLIN-DEPENDENT KINASE 10"/>
    <property type="match status" value="1"/>
</dbReference>
<dbReference type="Pfam" id="PF00069">
    <property type="entry name" value="Pkinase"/>
    <property type="match status" value="1"/>
</dbReference>
<keyword evidence="7 10" id="KW-0067">ATP-binding</keyword>
<comment type="catalytic activity">
    <reaction evidence="8">
        <text>L-threonyl-[protein] + ATP = O-phospho-L-threonyl-[protein] + ADP + H(+)</text>
        <dbReference type="Rhea" id="RHEA:46608"/>
        <dbReference type="Rhea" id="RHEA-COMP:11060"/>
        <dbReference type="Rhea" id="RHEA-COMP:11605"/>
        <dbReference type="ChEBI" id="CHEBI:15378"/>
        <dbReference type="ChEBI" id="CHEBI:30013"/>
        <dbReference type="ChEBI" id="CHEBI:30616"/>
        <dbReference type="ChEBI" id="CHEBI:61977"/>
        <dbReference type="ChEBI" id="CHEBI:456216"/>
        <dbReference type="EC" id="2.7.11.22"/>
    </reaction>
</comment>
<dbReference type="EMBL" id="WIPF01000106">
    <property type="protein sequence ID" value="KAF3208540.1"/>
    <property type="molecule type" value="Genomic_DNA"/>
</dbReference>
<feature type="region of interest" description="Disordered" evidence="12">
    <location>
        <begin position="1"/>
        <end position="28"/>
    </location>
</feature>
<feature type="compositionally biased region" description="Basic and acidic residues" evidence="12">
    <location>
        <begin position="1"/>
        <end position="12"/>
    </location>
</feature>
<keyword evidence="6" id="KW-0418">Kinase</keyword>
<feature type="binding site" evidence="10">
    <location>
        <position position="88"/>
    </location>
    <ligand>
        <name>ATP</name>
        <dbReference type="ChEBI" id="CHEBI:30616"/>
    </ligand>
</feature>
<evidence type="ECO:0000256" key="7">
    <source>
        <dbReference type="ARBA" id="ARBA00022840"/>
    </source>
</evidence>
<keyword evidence="3 11" id="KW-0723">Serine/threonine-protein kinase</keyword>
<evidence type="ECO:0000256" key="12">
    <source>
        <dbReference type="SAM" id="MobiDB-lite"/>
    </source>
</evidence>
<comment type="catalytic activity">
    <reaction evidence="9">
        <text>L-seryl-[protein] + ATP = O-phospho-L-seryl-[protein] + ADP + H(+)</text>
        <dbReference type="Rhea" id="RHEA:17989"/>
        <dbReference type="Rhea" id="RHEA-COMP:9863"/>
        <dbReference type="Rhea" id="RHEA-COMP:11604"/>
        <dbReference type="ChEBI" id="CHEBI:15378"/>
        <dbReference type="ChEBI" id="CHEBI:29999"/>
        <dbReference type="ChEBI" id="CHEBI:30616"/>
        <dbReference type="ChEBI" id="CHEBI:83421"/>
        <dbReference type="ChEBI" id="CHEBI:456216"/>
        <dbReference type="EC" id="2.7.11.22"/>
    </reaction>
</comment>
<dbReference type="InterPro" id="IPR008271">
    <property type="entry name" value="Ser/Thr_kinase_AS"/>
</dbReference>
<gene>
    <name evidence="13" type="ORF">TWF191_000605</name>
</gene>
<dbReference type="GO" id="GO:0007346">
    <property type="term" value="P:regulation of mitotic cell cycle"/>
    <property type="evidence" value="ECO:0007669"/>
    <property type="project" value="TreeGrafter"/>
</dbReference>
<feature type="region of interest" description="Disordered" evidence="12">
    <location>
        <begin position="353"/>
        <end position="380"/>
    </location>
</feature>
<dbReference type="FunFam" id="1.10.510.10:FF:000624">
    <property type="entry name" value="Mitogen-activated protein kinase"/>
    <property type="match status" value="1"/>
</dbReference>
<comment type="caution">
    <text evidence="13">The sequence shown here is derived from an EMBL/GenBank/DDBJ whole genome shotgun (WGS) entry which is preliminary data.</text>
</comment>
<dbReference type="InterPro" id="IPR017441">
    <property type="entry name" value="Protein_kinase_ATP_BS"/>
</dbReference>
<dbReference type="GO" id="GO:0005634">
    <property type="term" value="C:nucleus"/>
    <property type="evidence" value="ECO:0007669"/>
    <property type="project" value="TreeGrafter"/>
</dbReference>
<dbReference type="AlphaFoldDB" id="A0A6G1M1T6"/>
<dbReference type="PROSITE" id="PS50011">
    <property type="entry name" value="PROTEIN_KINASE_DOM"/>
    <property type="match status" value="1"/>
</dbReference>
<keyword evidence="5 10" id="KW-0547">Nucleotide-binding</keyword>
<dbReference type="Gene3D" id="3.30.200.20">
    <property type="entry name" value="Phosphorylase Kinase, domain 1"/>
    <property type="match status" value="1"/>
</dbReference>
<evidence type="ECO:0000256" key="11">
    <source>
        <dbReference type="RuleBase" id="RU000304"/>
    </source>
</evidence>
<sequence>MSSRRERERDREKEEEEEDDPSRYPKYMSITGEPLQLDLDKSFLGKCRHIDEFESLNQLGEGTYGVVRRARDRKITNRTDKHTIVALKQVRIFDEDRNNGIPITALREIFLLRDLKHRNVVRVLDVAVGDELHDVYMVMEYAEQDLANLLDYARVNYSQSEVKCLAKQLFEGLEYLHDRNVIHRDIKASNLLLTAKGILKIADFGLAREYSERPLTPSVVTVWYRSPELLLGASRYTQAVDIWAAGMVIGEIIKQVPLCPGENEIDQLNKIAQLLGVPNDRIWPKIHTMPSYHQLKYRIQNPQRQNQLEILFLGITSSATVNLINSCLTYDPEKRITARQCLSHEYFREAPAPKETSMMPTFPESRNSGNNNSGADGGNDTIAVHGKRAGGFDGAGGSGNGGYVFDFDGQFGGMPQKKRHRHG</sequence>
<feature type="compositionally biased region" description="Low complexity" evidence="12">
    <location>
        <begin position="367"/>
        <end position="380"/>
    </location>
</feature>
<accession>A0A6G1M1T6</accession>
<evidence type="ECO:0000256" key="6">
    <source>
        <dbReference type="ARBA" id="ARBA00022777"/>
    </source>
</evidence>
<dbReference type="GO" id="GO:0004693">
    <property type="term" value="F:cyclin-dependent protein serine/threonine kinase activity"/>
    <property type="evidence" value="ECO:0007669"/>
    <property type="project" value="UniProtKB-EC"/>
</dbReference>
<evidence type="ECO:0000256" key="5">
    <source>
        <dbReference type="ARBA" id="ARBA00022741"/>
    </source>
</evidence>
<evidence type="ECO:0000256" key="9">
    <source>
        <dbReference type="ARBA" id="ARBA00048367"/>
    </source>
</evidence>
<dbReference type="Gene3D" id="1.10.510.10">
    <property type="entry name" value="Transferase(Phosphotransferase) domain 1"/>
    <property type="match status" value="1"/>
</dbReference>
<evidence type="ECO:0000256" key="10">
    <source>
        <dbReference type="PROSITE-ProRule" id="PRU10141"/>
    </source>
</evidence>
<evidence type="ECO:0000313" key="13">
    <source>
        <dbReference type="EMBL" id="KAF3208540.1"/>
    </source>
</evidence>
<organism evidence="13 14">
    <name type="scientific">Orbilia oligospora</name>
    <name type="common">Nematode-trapping fungus</name>
    <name type="synonym">Arthrobotrys oligospora</name>
    <dbReference type="NCBI Taxonomy" id="2813651"/>
    <lineage>
        <taxon>Eukaryota</taxon>
        <taxon>Fungi</taxon>
        <taxon>Dikarya</taxon>
        <taxon>Ascomycota</taxon>
        <taxon>Pezizomycotina</taxon>
        <taxon>Orbiliomycetes</taxon>
        <taxon>Orbiliales</taxon>
        <taxon>Orbiliaceae</taxon>
        <taxon>Orbilia</taxon>
    </lineage>
</organism>
<proteinExistence type="inferred from homology"/>
<dbReference type="SUPFAM" id="SSF56112">
    <property type="entry name" value="Protein kinase-like (PK-like)"/>
    <property type="match status" value="1"/>
</dbReference>